<evidence type="ECO:0000256" key="2">
    <source>
        <dbReference type="ARBA" id="ARBA00022857"/>
    </source>
</evidence>
<dbReference type="EMBL" id="QZAF01000261">
    <property type="protein sequence ID" value="THV69313.1"/>
    <property type="molecule type" value="Genomic_DNA"/>
</dbReference>
<evidence type="ECO:0000313" key="5">
    <source>
        <dbReference type="EMBL" id="THV69313.1"/>
    </source>
</evidence>
<evidence type="ECO:0000256" key="4">
    <source>
        <dbReference type="RuleBase" id="RU000363"/>
    </source>
</evidence>
<evidence type="ECO:0000313" key="7">
    <source>
        <dbReference type="Proteomes" id="UP000304951"/>
    </source>
</evidence>
<dbReference type="Pfam" id="PF13561">
    <property type="entry name" value="adh_short_C2"/>
    <property type="match status" value="1"/>
</dbReference>
<dbReference type="Proteomes" id="UP000308953">
    <property type="component" value="Unassembled WGS sequence"/>
</dbReference>
<evidence type="ECO:0000256" key="1">
    <source>
        <dbReference type="ARBA" id="ARBA00006484"/>
    </source>
</evidence>
<dbReference type="EMBL" id="QZAV01000060">
    <property type="protein sequence ID" value="THX39930.1"/>
    <property type="molecule type" value="Genomic_DNA"/>
</dbReference>
<keyword evidence="3" id="KW-0560">Oxidoreductase</keyword>
<keyword evidence="2" id="KW-0521">NADP</keyword>
<dbReference type="PRINTS" id="PR00081">
    <property type="entry name" value="GDHRDH"/>
</dbReference>
<dbReference type="PANTHER" id="PTHR43618">
    <property type="entry name" value="7-ALPHA-HYDROXYSTEROID DEHYDROGENASE"/>
    <property type="match status" value="1"/>
</dbReference>
<dbReference type="PROSITE" id="PS00061">
    <property type="entry name" value="ADH_SHORT"/>
    <property type="match status" value="1"/>
</dbReference>
<dbReference type="InterPro" id="IPR036291">
    <property type="entry name" value="NAD(P)-bd_dom_sf"/>
</dbReference>
<dbReference type="InterPro" id="IPR020904">
    <property type="entry name" value="Sc_DH/Rdtase_CS"/>
</dbReference>
<organism evidence="6 8">
    <name type="scientific">Aureobasidium pullulans</name>
    <name type="common">Black yeast</name>
    <name type="synonym">Pullularia pullulans</name>
    <dbReference type="NCBI Taxonomy" id="5580"/>
    <lineage>
        <taxon>Eukaryota</taxon>
        <taxon>Fungi</taxon>
        <taxon>Dikarya</taxon>
        <taxon>Ascomycota</taxon>
        <taxon>Pezizomycotina</taxon>
        <taxon>Dothideomycetes</taxon>
        <taxon>Dothideomycetidae</taxon>
        <taxon>Dothideales</taxon>
        <taxon>Saccotheciaceae</taxon>
        <taxon>Aureobasidium</taxon>
    </lineage>
</organism>
<dbReference type="GO" id="GO:0016491">
    <property type="term" value="F:oxidoreductase activity"/>
    <property type="evidence" value="ECO:0007669"/>
    <property type="project" value="UniProtKB-KW"/>
</dbReference>
<gene>
    <name evidence="6" type="ORF">D6D10_03890</name>
    <name evidence="5" type="ORF">D6D28_05993</name>
</gene>
<evidence type="ECO:0000313" key="8">
    <source>
        <dbReference type="Proteomes" id="UP000308953"/>
    </source>
</evidence>
<protein>
    <submittedName>
        <fullName evidence="6">NAD(P)-binding protein</fullName>
    </submittedName>
</protein>
<comment type="similarity">
    <text evidence="1 4">Belongs to the short-chain dehydrogenases/reductases (SDR) family.</text>
</comment>
<reference evidence="7 8" key="1">
    <citation type="submission" date="2018-10" db="EMBL/GenBank/DDBJ databases">
        <title>Fifty Aureobasidium pullulans genomes reveal a recombining polyextremotolerant generalist.</title>
        <authorList>
            <person name="Gostincar C."/>
            <person name="Turk M."/>
            <person name="Zajc J."/>
            <person name="Gunde-Cimerman N."/>
        </authorList>
    </citation>
    <scope>NUCLEOTIDE SEQUENCE [LARGE SCALE GENOMIC DNA]</scope>
    <source>
        <strain evidence="5 7">EXF-11900</strain>
        <strain evidence="6 8">EXF-9785</strain>
    </source>
</reference>
<dbReference type="AlphaFoldDB" id="A0A4S9EYJ4"/>
<sequence length="304" mass="31972">MTSIMDTSKPINPSDLFSAKGLTVVITGGGSGIGLAFATSLAGSGAEKVYLLGRRVKNLEDAAKSINPDIIVPIQCDVTDQSSIDAAVKQIEKQSSHIDVLINNAGVLGPDHKGISDAQSIQELQEIMKRDWSGWDTSFQTNTSAIVSVSAAFLHLLDAGNKKRGWATGRREVQERVEGGDSSDPRSSQIITVASIASFNRFVTAGLAYSATKAGAAMLGKALATLLAPFNIRSNIIAPGRFPSDMTAGDTGSFPVTQIPASRSGSYEDMASMILFLVGKSGAYHNGNVQVIDGGRLSMMPSTY</sequence>
<dbReference type="SUPFAM" id="SSF51735">
    <property type="entry name" value="NAD(P)-binding Rossmann-fold domains"/>
    <property type="match status" value="1"/>
</dbReference>
<dbReference type="PANTHER" id="PTHR43618:SF18">
    <property type="entry name" value="SHORT CHAIN DEHYDROGENASE_REDUCTASE FAMILY (AFU_ORTHOLOGUE AFUA_5G12480)"/>
    <property type="match status" value="1"/>
</dbReference>
<dbReference type="Gene3D" id="3.40.50.720">
    <property type="entry name" value="NAD(P)-binding Rossmann-like Domain"/>
    <property type="match status" value="1"/>
</dbReference>
<comment type="caution">
    <text evidence="6">The sequence shown here is derived from an EMBL/GenBank/DDBJ whole genome shotgun (WGS) entry which is preliminary data.</text>
</comment>
<dbReference type="Proteomes" id="UP000304951">
    <property type="component" value="Unassembled WGS sequence"/>
</dbReference>
<dbReference type="InterPro" id="IPR052178">
    <property type="entry name" value="Sec_Metab_Biosynth_SDR"/>
</dbReference>
<evidence type="ECO:0000313" key="6">
    <source>
        <dbReference type="EMBL" id="THX39930.1"/>
    </source>
</evidence>
<name>A0A4S9EYJ4_AURPU</name>
<dbReference type="PRINTS" id="PR00080">
    <property type="entry name" value="SDRFAMILY"/>
</dbReference>
<proteinExistence type="inferred from homology"/>
<dbReference type="CDD" id="cd05233">
    <property type="entry name" value="SDR_c"/>
    <property type="match status" value="1"/>
</dbReference>
<dbReference type="InterPro" id="IPR002347">
    <property type="entry name" value="SDR_fam"/>
</dbReference>
<evidence type="ECO:0000256" key="3">
    <source>
        <dbReference type="ARBA" id="ARBA00023002"/>
    </source>
</evidence>
<accession>A0A4S9EYJ4</accession>
<dbReference type="Pfam" id="PF00106">
    <property type="entry name" value="adh_short"/>
    <property type="match status" value="1"/>
</dbReference>